<evidence type="ECO:0000313" key="1">
    <source>
        <dbReference type="EMBL" id="BCE34087.1"/>
    </source>
</evidence>
<protein>
    <submittedName>
        <fullName evidence="1">Uncharacterized protein</fullName>
    </submittedName>
</protein>
<dbReference type="EMBL" id="AP023092">
    <property type="protein sequence ID" value="BCE34087.1"/>
    <property type="molecule type" value="Genomic_DNA"/>
</dbReference>
<name>A0A809Y244_9BRAD</name>
<accession>A0A809Y244</accession>
<dbReference type="AlphaFoldDB" id="A0A809Y244"/>
<sequence>MAYVPYRQACLLRPFNEKPHLFAVLNDPCGEGLCLSVMVSSIKEGRNHDKACILDPGDHEFIKVPSYLVYRLAETDAVTHISAMVEKKYYITKDNVSDEVFKRIVAGLHASDEVRPRIVSYAKKNGIVLGEDAAQHAG</sequence>
<gene>
    <name evidence="1" type="ORF">XF2B_78560</name>
</gene>
<proteinExistence type="predicted"/>
<reference evidence="1" key="1">
    <citation type="submission" date="2020-05" db="EMBL/GenBank/DDBJ databases">
        <title>Complete genome sequence of Bradyrhizobium diazoefficiens XF2 isolated from soybean nodule.</title>
        <authorList>
            <person name="Noda R."/>
            <person name="Kakizaki K."/>
            <person name="Minamisawa K."/>
        </authorList>
    </citation>
    <scope>NUCLEOTIDE SEQUENCE</scope>
    <source>
        <strain evidence="1">XF2</strain>
    </source>
</reference>
<organism evidence="1">
    <name type="scientific">Bradyrhizobium diazoefficiens</name>
    <dbReference type="NCBI Taxonomy" id="1355477"/>
    <lineage>
        <taxon>Bacteria</taxon>
        <taxon>Pseudomonadati</taxon>
        <taxon>Pseudomonadota</taxon>
        <taxon>Alphaproteobacteria</taxon>
        <taxon>Hyphomicrobiales</taxon>
        <taxon>Nitrobacteraceae</taxon>
        <taxon>Bradyrhizobium</taxon>
    </lineage>
</organism>